<gene>
    <name evidence="7" type="ORF">CK500_09980</name>
</gene>
<dbReference type="Gene3D" id="1.10.150.130">
    <property type="match status" value="1"/>
</dbReference>
<dbReference type="Pfam" id="PF00589">
    <property type="entry name" value="Phage_integrase"/>
    <property type="match status" value="1"/>
</dbReference>
<dbReference type="NCBIfam" id="NF040815">
    <property type="entry name" value="recomb_XerA_Arch"/>
    <property type="match status" value="1"/>
</dbReference>
<dbReference type="Pfam" id="PF13495">
    <property type="entry name" value="Phage_int_SAM_4"/>
    <property type="match status" value="1"/>
</dbReference>
<protein>
    <submittedName>
        <fullName evidence="7">Integrase</fullName>
    </submittedName>
</protein>
<dbReference type="InterPro" id="IPR004107">
    <property type="entry name" value="Integrase_SAM-like_N"/>
</dbReference>
<dbReference type="RefSeq" id="WP_095637096.1">
    <property type="nucleotide sequence ID" value="NZ_NSKC01000005.1"/>
</dbReference>
<dbReference type="GO" id="GO:0006310">
    <property type="term" value="P:DNA recombination"/>
    <property type="evidence" value="ECO:0007669"/>
    <property type="project" value="UniProtKB-KW"/>
</dbReference>
<feature type="domain" description="Tyr recombinase" evidence="5">
    <location>
        <begin position="121"/>
        <end position="303"/>
    </location>
</feature>
<evidence type="ECO:0000256" key="3">
    <source>
        <dbReference type="ARBA" id="ARBA00023172"/>
    </source>
</evidence>
<evidence type="ECO:0000313" key="7">
    <source>
        <dbReference type="EMBL" id="PAU83128.1"/>
    </source>
</evidence>
<dbReference type="GO" id="GO:0015074">
    <property type="term" value="P:DNA integration"/>
    <property type="evidence" value="ECO:0007669"/>
    <property type="project" value="UniProtKB-KW"/>
</dbReference>
<proteinExistence type="predicted"/>
<dbReference type="PANTHER" id="PTHR30349">
    <property type="entry name" value="PHAGE INTEGRASE-RELATED"/>
    <property type="match status" value="1"/>
</dbReference>
<evidence type="ECO:0000256" key="1">
    <source>
        <dbReference type="ARBA" id="ARBA00022908"/>
    </source>
</evidence>
<sequence length="311" mass="35982">MPAEPGSSKIYENKHDGVNYFLSRKEASGRSTRTLNSYSRVLREFFHDQFPDLEPGDVEIRHVEDYLMALTKRDVSQNSKKKYLEVLSSFYNYTLKRPQFEDITSNPAAVVMEEIPRIRPDRPDCATWENACKLIDAIPDPRDKTVAIILAKTGSRLLEALSIETEDVDLEKGLIRLRERKGGKQTVVPIDDETIYAIKRYQFVNADSDSPYLFTSNKGGRLSKERIRREVKAAADRAGVASKEERRFEKKFTPHTFRTVFTTLMRKQGMKPYILKYIRGDAKTETMDIYTRVDREEAKEEYLDCIKEIGL</sequence>
<evidence type="ECO:0000256" key="2">
    <source>
        <dbReference type="ARBA" id="ARBA00023125"/>
    </source>
</evidence>
<evidence type="ECO:0000259" key="5">
    <source>
        <dbReference type="PROSITE" id="PS51898"/>
    </source>
</evidence>
<comment type="caution">
    <text evidence="7">The sequence shown here is derived from an EMBL/GenBank/DDBJ whole genome shotgun (WGS) entry which is preliminary data.</text>
</comment>
<feature type="domain" description="Core-binding (CB)" evidence="6">
    <location>
        <begin position="12"/>
        <end position="95"/>
    </location>
</feature>
<dbReference type="Proteomes" id="UP000218083">
    <property type="component" value="Unassembled WGS sequence"/>
</dbReference>
<evidence type="ECO:0000259" key="6">
    <source>
        <dbReference type="PROSITE" id="PS51900"/>
    </source>
</evidence>
<reference evidence="7 8" key="1">
    <citation type="submission" date="2017-08" db="EMBL/GenBank/DDBJ databases">
        <title>The strain WRN001 was isolated from Binhai saline alkaline soil, Tianjin, China.</title>
        <authorList>
            <person name="Liu D."/>
            <person name="Zhang G."/>
        </authorList>
    </citation>
    <scope>NUCLEOTIDE SEQUENCE [LARGE SCALE GENOMIC DNA]</scope>
    <source>
        <strain evidence="7 8">WN019</strain>
    </source>
</reference>
<dbReference type="GO" id="GO:0003677">
    <property type="term" value="F:DNA binding"/>
    <property type="evidence" value="ECO:0007669"/>
    <property type="project" value="UniProtKB-UniRule"/>
</dbReference>
<dbReference type="InterPro" id="IPR050090">
    <property type="entry name" value="Tyrosine_recombinase_XerCD"/>
</dbReference>
<dbReference type="InterPro" id="IPR013762">
    <property type="entry name" value="Integrase-like_cat_sf"/>
</dbReference>
<dbReference type="Gene3D" id="1.10.443.10">
    <property type="entry name" value="Intergrase catalytic core"/>
    <property type="match status" value="1"/>
</dbReference>
<dbReference type="InterPro" id="IPR010998">
    <property type="entry name" value="Integrase_recombinase_N"/>
</dbReference>
<dbReference type="EMBL" id="NSKC01000005">
    <property type="protein sequence ID" value="PAU83128.1"/>
    <property type="molecule type" value="Genomic_DNA"/>
</dbReference>
<dbReference type="InterPro" id="IPR011010">
    <property type="entry name" value="DNA_brk_join_enz"/>
</dbReference>
<dbReference type="PROSITE" id="PS51898">
    <property type="entry name" value="TYR_RECOMBINASE"/>
    <property type="match status" value="1"/>
</dbReference>
<evidence type="ECO:0000256" key="4">
    <source>
        <dbReference type="PROSITE-ProRule" id="PRU01248"/>
    </source>
</evidence>
<dbReference type="PROSITE" id="PS51900">
    <property type="entry name" value="CB"/>
    <property type="match status" value="1"/>
</dbReference>
<dbReference type="InterPro" id="IPR044068">
    <property type="entry name" value="CB"/>
</dbReference>
<evidence type="ECO:0000313" key="8">
    <source>
        <dbReference type="Proteomes" id="UP000218083"/>
    </source>
</evidence>
<dbReference type="OrthoDB" id="142231at2157"/>
<dbReference type="PANTHER" id="PTHR30349:SF92">
    <property type="entry name" value="SITE-SPECIFIC RECOMBINASE"/>
    <property type="match status" value="1"/>
</dbReference>
<dbReference type="SUPFAM" id="SSF56349">
    <property type="entry name" value="DNA breaking-rejoining enzymes"/>
    <property type="match status" value="1"/>
</dbReference>
<keyword evidence="8" id="KW-1185">Reference proteome</keyword>
<keyword evidence="1" id="KW-0229">DNA integration</keyword>
<keyword evidence="2 4" id="KW-0238">DNA-binding</keyword>
<accession>A0A2A2FDU7</accession>
<dbReference type="AlphaFoldDB" id="A0A2A2FDU7"/>
<name>A0A2A2FDU7_9EURY</name>
<dbReference type="InterPro" id="IPR002104">
    <property type="entry name" value="Integrase_catalytic"/>
</dbReference>
<keyword evidence="3" id="KW-0233">DNA recombination</keyword>
<dbReference type="CDD" id="cd00397">
    <property type="entry name" value="DNA_BRE_C"/>
    <property type="match status" value="1"/>
</dbReference>
<organism evidence="7 8">
    <name type="scientific">Halorubrum salipaludis</name>
    <dbReference type="NCBI Taxonomy" id="2032630"/>
    <lineage>
        <taxon>Archaea</taxon>
        <taxon>Methanobacteriati</taxon>
        <taxon>Methanobacteriota</taxon>
        <taxon>Stenosarchaea group</taxon>
        <taxon>Halobacteria</taxon>
        <taxon>Halobacteriales</taxon>
        <taxon>Haloferacaceae</taxon>
        <taxon>Halorubrum</taxon>
    </lineage>
</organism>